<dbReference type="Proteomes" id="UP001596036">
    <property type="component" value="Unassembled WGS sequence"/>
</dbReference>
<name>A0ABW0SQF0_9GAMM</name>
<accession>A0ABW0SQF0</accession>
<protein>
    <submittedName>
        <fullName evidence="1">Uncharacterized protein</fullName>
    </submittedName>
</protein>
<reference evidence="2" key="1">
    <citation type="journal article" date="2019" name="Int. J. Syst. Evol. Microbiol.">
        <title>The Global Catalogue of Microorganisms (GCM) 10K type strain sequencing project: providing services to taxonomists for standard genome sequencing and annotation.</title>
        <authorList>
            <consortium name="The Broad Institute Genomics Platform"/>
            <consortium name="The Broad Institute Genome Sequencing Center for Infectious Disease"/>
            <person name="Wu L."/>
            <person name="Ma J."/>
        </authorList>
    </citation>
    <scope>NUCLEOTIDE SEQUENCE [LARGE SCALE GENOMIC DNA]</scope>
    <source>
        <strain evidence="2">KACC 11407</strain>
    </source>
</reference>
<sequence length="159" mass="17595">MSQNLVNTHFSPEQWDQLDQLLAQVEQQLAPMLVALAPGSLKHAVRMGDGSEAFCRKALDVMAENSGLLPRNLDVEEMRRDLETHDALNARLVRLTRLVERVRDTEVALGSDAMASALEGYAFLKIAGKSEGLQALRRDLGKRFEANGRRKAEPEAVTA</sequence>
<evidence type="ECO:0000313" key="2">
    <source>
        <dbReference type="Proteomes" id="UP001596036"/>
    </source>
</evidence>
<organism evidence="1 2">
    <name type="scientific">Lysobacter yangpyeongensis</name>
    <dbReference type="NCBI Taxonomy" id="346182"/>
    <lineage>
        <taxon>Bacteria</taxon>
        <taxon>Pseudomonadati</taxon>
        <taxon>Pseudomonadota</taxon>
        <taxon>Gammaproteobacteria</taxon>
        <taxon>Lysobacterales</taxon>
        <taxon>Lysobacteraceae</taxon>
        <taxon>Lysobacter</taxon>
    </lineage>
</organism>
<comment type="caution">
    <text evidence="1">The sequence shown here is derived from an EMBL/GenBank/DDBJ whole genome shotgun (WGS) entry which is preliminary data.</text>
</comment>
<dbReference type="RefSeq" id="WP_386755684.1">
    <property type="nucleotide sequence ID" value="NZ_JBHSNM010000005.1"/>
</dbReference>
<keyword evidence="2" id="KW-1185">Reference proteome</keyword>
<dbReference type="EMBL" id="JBHSNM010000005">
    <property type="protein sequence ID" value="MFC5571116.1"/>
    <property type="molecule type" value="Genomic_DNA"/>
</dbReference>
<gene>
    <name evidence="1" type="ORF">ACFPN1_13705</name>
</gene>
<evidence type="ECO:0000313" key="1">
    <source>
        <dbReference type="EMBL" id="MFC5571116.1"/>
    </source>
</evidence>
<proteinExistence type="predicted"/>